<dbReference type="VEuPathDB" id="FungiDB:SeMB42_g07561"/>
<dbReference type="InterPro" id="IPR002123">
    <property type="entry name" value="Plipid/glycerol_acylTrfase"/>
</dbReference>
<dbReference type="Pfam" id="PF01553">
    <property type="entry name" value="Acyltransferase"/>
    <property type="match status" value="1"/>
</dbReference>
<dbReference type="STRING" id="286115.A0A507D4D4"/>
<proteinExistence type="predicted"/>
<dbReference type="AlphaFoldDB" id="A0A507D4D4"/>
<dbReference type="Proteomes" id="UP000320475">
    <property type="component" value="Unassembled WGS sequence"/>
</dbReference>
<sequence>MVIISWACAGPVEVVLSGDYEDIAKEHHVVIMANHQTYTDWWWIWILARQSYNHGDLVVILMDILKYIPIAGQGMWFFDFIFLKRKWALDKALVAKRMHRLASDPLPYWLVIFPEGTLNTPPGKKMSHEYAKKMDINPEPVHVLIPRSTGLQYCCENLQPGLKCLFDVTIGYSGVEASEIPYYKHLPSAVFCGGTGPRKVYLHINRFDIGKIPGMEPIADRNISEKDEAKRKEAFTNWVQERFYAKDQKMIDFFGKRRFVHEKDTEKSSEEKTIKIVPAIRDWLFVISCCSIWASVLWYSLP</sequence>
<dbReference type="PANTHER" id="PTHR10983">
    <property type="entry name" value="1-ACYLGLYCEROL-3-PHOSPHATE ACYLTRANSFERASE-RELATED"/>
    <property type="match status" value="1"/>
</dbReference>
<evidence type="ECO:0000259" key="1">
    <source>
        <dbReference type="SMART" id="SM00563"/>
    </source>
</evidence>
<dbReference type="EMBL" id="QEAN01000557">
    <property type="protein sequence ID" value="TPX32929.1"/>
    <property type="molecule type" value="Genomic_DNA"/>
</dbReference>
<dbReference type="GO" id="GO:0016746">
    <property type="term" value="F:acyltransferase activity"/>
    <property type="evidence" value="ECO:0007669"/>
    <property type="project" value="InterPro"/>
</dbReference>
<dbReference type="EMBL" id="QEAM01000113">
    <property type="protein sequence ID" value="TPX46128.1"/>
    <property type="molecule type" value="Genomic_DNA"/>
</dbReference>
<reference evidence="4 5" key="1">
    <citation type="journal article" date="2019" name="Sci. Rep.">
        <title>Comparative genomics of chytrid fungi reveal insights into the obligate biotrophic and pathogenic lifestyle of Synchytrium endobioticum.</title>
        <authorList>
            <person name="van de Vossenberg B.T.L.H."/>
            <person name="Warris S."/>
            <person name="Nguyen H.D.T."/>
            <person name="van Gent-Pelzer M.P.E."/>
            <person name="Joly D.L."/>
            <person name="van de Geest H.C."/>
            <person name="Bonants P.J.M."/>
            <person name="Smith D.S."/>
            <person name="Levesque C.A."/>
            <person name="van der Lee T.A.J."/>
        </authorList>
    </citation>
    <scope>NUCLEOTIDE SEQUENCE [LARGE SCALE GENOMIC DNA]</scope>
    <source>
        <strain evidence="3 5">LEV6574</strain>
        <strain evidence="2 4">MB42</strain>
    </source>
</reference>
<dbReference type="GO" id="GO:0005783">
    <property type="term" value="C:endoplasmic reticulum"/>
    <property type="evidence" value="ECO:0007669"/>
    <property type="project" value="TreeGrafter"/>
</dbReference>
<organism evidence="3 5">
    <name type="scientific">Synchytrium endobioticum</name>
    <dbReference type="NCBI Taxonomy" id="286115"/>
    <lineage>
        <taxon>Eukaryota</taxon>
        <taxon>Fungi</taxon>
        <taxon>Fungi incertae sedis</taxon>
        <taxon>Chytridiomycota</taxon>
        <taxon>Chytridiomycota incertae sedis</taxon>
        <taxon>Chytridiomycetes</taxon>
        <taxon>Synchytriales</taxon>
        <taxon>Synchytriaceae</taxon>
        <taxon>Synchytrium</taxon>
    </lineage>
</organism>
<dbReference type="CDD" id="cd07990">
    <property type="entry name" value="LPLAT_LCLAT1-like"/>
    <property type="match status" value="1"/>
</dbReference>
<dbReference type="SMART" id="SM00563">
    <property type="entry name" value="PlsC"/>
    <property type="match status" value="1"/>
</dbReference>
<dbReference type="Proteomes" id="UP000317494">
    <property type="component" value="Unassembled WGS sequence"/>
</dbReference>
<dbReference type="OrthoDB" id="189226at2759"/>
<gene>
    <name evidence="3" type="ORF">SeLEV6574_g03398</name>
    <name evidence="2" type="ORF">SeMB42_g07561</name>
</gene>
<dbReference type="PANTHER" id="PTHR10983:SF16">
    <property type="entry name" value="LYSOCARDIOLIPIN ACYLTRANSFERASE 1"/>
    <property type="match status" value="1"/>
</dbReference>
<comment type="caution">
    <text evidence="3">The sequence shown here is derived from an EMBL/GenBank/DDBJ whole genome shotgun (WGS) entry which is preliminary data.</text>
</comment>
<protein>
    <recommendedName>
        <fullName evidence="1">Phospholipid/glycerol acyltransferase domain-containing protein</fullName>
    </recommendedName>
</protein>
<keyword evidence="4" id="KW-1185">Reference proteome</keyword>
<evidence type="ECO:0000313" key="4">
    <source>
        <dbReference type="Proteomes" id="UP000317494"/>
    </source>
</evidence>
<evidence type="ECO:0000313" key="5">
    <source>
        <dbReference type="Proteomes" id="UP000320475"/>
    </source>
</evidence>
<feature type="domain" description="Phospholipid/glycerol acyltransferase" evidence="1">
    <location>
        <begin position="29"/>
        <end position="152"/>
    </location>
</feature>
<name>A0A507D4D4_9FUNG</name>
<dbReference type="SUPFAM" id="SSF69593">
    <property type="entry name" value="Glycerol-3-phosphate (1)-acyltransferase"/>
    <property type="match status" value="1"/>
</dbReference>
<dbReference type="GO" id="GO:0036149">
    <property type="term" value="P:phosphatidylinositol acyl-chain remodeling"/>
    <property type="evidence" value="ECO:0007669"/>
    <property type="project" value="TreeGrafter"/>
</dbReference>
<accession>A0A507D4D4</accession>
<evidence type="ECO:0000313" key="2">
    <source>
        <dbReference type="EMBL" id="TPX32929.1"/>
    </source>
</evidence>
<evidence type="ECO:0000313" key="3">
    <source>
        <dbReference type="EMBL" id="TPX46128.1"/>
    </source>
</evidence>